<comment type="subunit">
    <text evidence="4">Homohexamer (dimer of homotrimers).</text>
</comment>
<dbReference type="GO" id="GO:0030145">
    <property type="term" value="F:manganese ion binding"/>
    <property type="evidence" value="ECO:0007669"/>
    <property type="project" value="InterPro"/>
</dbReference>
<dbReference type="Gene3D" id="3.40.220.10">
    <property type="entry name" value="Leucine Aminopeptidase, subunit E, domain 1"/>
    <property type="match status" value="1"/>
</dbReference>
<dbReference type="PANTHER" id="PTHR11963:SF23">
    <property type="entry name" value="CYTOSOL AMINOPEPTIDASE"/>
    <property type="match status" value="1"/>
</dbReference>
<dbReference type="SUPFAM" id="SSF53187">
    <property type="entry name" value="Zn-dependent exopeptidases"/>
    <property type="match status" value="1"/>
</dbReference>
<keyword evidence="7" id="KW-0378">Hydrolase</keyword>
<keyword evidence="5" id="KW-0031">Aminopeptidase</keyword>
<name>A0A7S3VJM3_DUNTE</name>
<evidence type="ECO:0000259" key="9">
    <source>
        <dbReference type="PROSITE" id="PS00631"/>
    </source>
</evidence>
<dbReference type="SMR" id="A0A7S3VJM3"/>
<proteinExistence type="inferred from homology"/>
<dbReference type="NCBIfam" id="NF002076">
    <property type="entry name" value="PRK00913.2-3"/>
    <property type="match status" value="1"/>
</dbReference>
<gene>
    <name evidence="10" type="ORF">DTER00134_LOCUS3201</name>
</gene>
<evidence type="ECO:0000256" key="3">
    <source>
        <dbReference type="ARBA" id="ARBA00009528"/>
    </source>
</evidence>
<dbReference type="Gene3D" id="3.40.630.10">
    <property type="entry name" value="Zn peptidases"/>
    <property type="match status" value="1"/>
</dbReference>
<organism evidence="10">
    <name type="scientific">Dunaliella tertiolecta</name>
    <name type="common">Green alga</name>
    <dbReference type="NCBI Taxonomy" id="3047"/>
    <lineage>
        <taxon>Eukaryota</taxon>
        <taxon>Viridiplantae</taxon>
        <taxon>Chlorophyta</taxon>
        <taxon>core chlorophytes</taxon>
        <taxon>Chlorophyceae</taxon>
        <taxon>CS clade</taxon>
        <taxon>Chlamydomonadales</taxon>
        <taxon>Dunaliellaceae</taxon>
        <taxon>Dunaliella</taxon>
    </lineage>
</organism>
<dbReference type="EMBL" id="HBIP01006250">
    <property type="protein sequence ID" value="CAE0488138.1"/>
    <property type="molecule type" value="Transcribed_RNA"/>
</dbReference>
<evidence type="ECO:0000256" key="5">
    <source>
        <dbReference type="ARBA" id="ARBA00022438"/>
    </source>
</evidence>
<dbReference type="GO" id="GO:0006508">
    <property type="term" value="P:proteolysis"/>
    <property type="evidence" value="ECO:0007669"/>
    <property type="project" value="UniProtKB-KW"/>
</dbReference>
<feature type="domain" description="Cytosol aminopeptidase" evidence="9">
    <location>
        <begin position="464"/>
        <end position="471"/>
    </location>
</feature>
<sequence>MTSILARNTHLIRASASRLICNARLTSIRQAPSGSHLWPTLLSQSPFQSPSGGAPTKSRGVVTSAMAPKAEHVTFEPESLPTVRLVPDRANAPADLDLLLIAVTQEDVTKEGEEAVLSSDRLKALDGECAGALSDCLATGGFEGKKGSQTAVLRVGRNVSAPGLMGAKGVALVGLGKAEDLGPTNSVTSWGPSCFQALGASVANLAKTQRAVKAGVMLLDAPSGGDVADKAAAITQLASGMLLAGYETTRFKSKPSPTASKLAELAIVGSGSVLPPGPASEAALAKARAIAQGNFVTRYLVEAPPNVCNPTHMAAAAAHIAKQAPETMTLEVLEKEQCEAMNMGLFLGVAECSDEPPKFIHLKYTPKGGSNGKSIALVGKGLTFDSGGYNIKAGPGSLIEMMKFDMGGAGATLGAARIISALQPEGGPEVHFLVASCENMVAGHGLRPGDVLTSASGKTVEVNNTDAEGRLTLADALWFAQEKCGATAIVDSATLTGACMVALGDEIAGLFSPTDAAAAEVVAAAKTAGEKVWRLPMEDSYFDQLKSSIADMKNTGGRLGGSITASLFLKQFINEGVQWSHVDMPGPVWDWKLNLPTGFGAATLAEWVLAQGKK</sequence>
<dbReference type="GO" id="GO:0070006">
    <property type="term" value="F:metalloaminopeptidase activity"/>
    <property type="evidence" value="ECO:0007669"/>
    <property type="project" value="InterPro"/>
</dbReference>
<protein>
    <recommendedName>
        <fullName evidence="9">Cytosol aminopeptidase domain-containing protein</fullName>
    </recommendedName>
</protein>
<dbReference type="InterPro" id="IPR008283">
    <property type="entry name" value="Peptidase_M17_N"/>
</dbReference>
<dbReference type="Pfam" id="PF00883">
    <property type="entry name" value="Peptidase_M17"/>
    <property type="match status" value="1"/>
</dbReference>
<evidence type="ECO:0000256" key="8">
    <source>
        <dbReference type="SAM" id="MobiDB-lite"/>
    </source>
</evidence>
<dbReference type="InterPro" id="IPR000819">
    <property type="entry name" value="Peptidase_M17_C"/>
</dbReference>
<evidence type="ECO:0000313" key="10">
    <source>
        <dbReference type="EMBL" id="CAE0488138.1"/>
    </source>
</evidence>
<evidence type="ECO:0000256" key="4">
    <source>
        <dbReference type="ARBA" id="ARBA00011867"/>
    </source>
</evidence>
<reference evidence="10" key="1">
    <citation type="submission" date="2021-01" db="EMBL/GenBank/DDBJ databases">
        <authorList>
            <person name="Corre E."/>
            <person name="Pelletier E."/>
            <person name="Niang G."/>
            <person name="Scheremetjew M."/>
            <person name="Finn R."/>
            <person name="Kale V."/>
            <person name="Holt S."/>
            <person name="Cochrane G."/>
            <person name="Meng A."/>
            <person name="Brown T."/>
            <person name="Cohen L."/>
        </authorList>
    </citation>
    <scope>NUCLEOTIDE SEQUENCE</scope>
    <source>
        <strain evidence="10">CCMP1320</strain>
    </source>
</reference>
<dbReference type="PROSITE" id="PS00631">
    <property type="entry name" value="CYTOSOL_AP"/>
    <property type="match status" value="1"/>
</dbReference>
<dbReference type="Pfam" id="PF02789">
    <property type="entry name" value="Peptidase_M17_N"/>
    <property type="match status" value="1"/>
</dbReference>
<comment type="catalytic activity">
    <reaction evidence="1">
        <text>Release of an N-terminal amino acid, Xaa-|-Yaa-, in which Xaa is preferably Leu, but may be other amino acids including Pro although not Arg or Lys, and Yaa may be Pro. Amino acid amides and methyl esters are also readily hydrolyzed, but rates on arylamides are exceedingly low.</text>
        <dbReference type="EC" id="3.4.11.1"/>
    </reaction>
</comment>
<dbReference type="HAMAP" id="MF_00181">
    <property type="entry name" value="Cytosol_peptidase_M17"/>
    <property type="match status" value="1"/>
</dbReference>
<dbReference type="InterPro" id="IPR023042">
    <property type="entry name" value="Peptidase_M17_leu_NH2_pept"/>
</dbReference>
<comment type="catalytic activity">
    <reaction evidence="2">
        <text>Release of N-terminal proline from a peptide.</text>
        <dbReference type="EC" id="3.4.11.5"/>
    </reaction>
</comment>
<feature type="compositionally biased region" description="Polar residues" evidence="8">
    <location>
        <begin position="41"/>
        <end position="51"/>
    </location>
</feature>
<dbReference type="SUPFAM" id="SSF52949">
    <property type="entry name" value="Macro domain-like"/>
    <property type="match status" value="1"/>
</dbReference>
<dbReference type="AlphaFoldDB" id="A0A7S3VJM3"/>
<evidence type="ECO:0000256" key="6">
    <source>
        <dbReference type="ARBA" id="ARBA00022670"/>
    </source>
</evidence>
<keyword evidence="6" id="KW-0645">Protease</keyword>
<comment type="similarity">
    <text evidence="3">Belongs to the peptidase M17 family.</text>
</comment>
<dbReference type="InterPro" id="IPR011356">
    <property type="entry name" value="Leucine_aapep/pepB"/>
</dbReference>
<dbReference type="InterPro" id="IPR043472">
    <property type="entry name" value="Macro_dom-like"/>
</dbReference>
<feature type="region of interest" description="Disordered" evidence="8">
    <location>
        <begin position="39"/>
        <end position="59"/>
    </location>
</feature>
<evidence type="ECO:0000256" key="7">
    <source>
        <dbReference type="ARBA" id="ARBA00022801"/>
    </source>
</evidence>
<accession>A0A7S3VJM3</accession>
<evidence type="ECO:0000256" key="2">
    <source>
        <dbReference type="ARBA" id="ARBA00001585"/>
    </source>
</evidence>
<dbReference type="PANTHER" id="PTHR11963">
    <property type="entry name" value="LEUCINE AMINOPEPTIDASE-RELATED"/>
    <property type="match status" value="1"/>
</dbReference>
<dbReference type="PRINTS" id="PR00481">
    <property type="entry name" value="LAMNOPPTDASE"/>
</dbReference>
<dbReference type="GO" id="GO:0005737">
    <property type="term" value="C:cytoplasm"/>
    <property type="evidence" value="ECO:0007669"/>
    <property type="project" value="InterPro"/>
</dbReference>
<evidence type="ECO:0000256" key="1">
    <source>
        <dbReference type="ARBA" id="ARBA00000135"/>
    </source>
</evidence>
<dbReference type="CDD" id="cd00433">
    <property type="entry name" value="Peptidase_M17"/>
    <property type="match status" value="1"/>
</dbReference>